<dbReference type="GO" id="GO:0004674">
    <property type="term" value="F:protein serine/threonine kinase activity"/>
    <property type="evidence" value="ECO:0007669"/>
    <property type="project" value="UniProtKB-KW"/>
</dbReference>
<dbReference type="SUPFAM" id="SSF56112">
    <property type="entry name" value="Protein kinase-like (PK-like)"/>
    <property type="match status" value="1"/>
</dbReference>
<feature type="domain" description="Protein kinase" evidence="7">
    <location>
        <begin position="523"/>
        <end position="786"/>
    </location>
</feature>
<keyword evidence="6" id="KW-0812">Transmembrane</keyword>
<dbReference type="PROSITE" id="PS50011">
    <property type="entry name" value="PROTEIN_KINASE_DOM"/>
    <property type="match status" value="1"/>
</dbReference>
<evidence type="ECO:0000256" key="4">
    <source>
        <dbReference type="ARBA" id="ARBA00022840"/>
    </source>
</evidence>
<name>K4KS54_SIMAS</name>
<dbReference type="CDD" id="cd14014">
    <property type="entry name" value="STKc_PknB_like"/>
    <property type="match status" value="1"/>
</dbReference>
<keyword evidence="6" id="KW-0472">Membrane</keyword>
<dbReference type="GO" id="GO:0005524">
    <property type="term" value="F:ATP binding"/>
    <property type="evidence" value="ECO:0007669"/>
    <property type="project" value="UniProtKB-UniRule"/>
</dbReference>
<organism evidence="8 9">
    <name type="scientific">Simiduia agarivorans (strain DSM 21679 / JCM 13881 / BCRC 17597 / SA1)</name>
    <dbReference type="NCBI Taxonomy" id="1117647"/>
    <lineage>
        <taxon>Bacteria</taxon>
        <taxon>Pseudomonadati</taxon>
        <taxon>Pseudomonadota</taxon>
        <taxon>Gammaproteobacteria</taxon>
        <taxon>Cellvibrionales</taxon>
        <taxon>Cellvibrionaceae</taxon>
        <taxon>Simiduia</taxon>
    </lineage>
</organism>
<dbReference type="InterPro" id="IPR017441">
    <property type="entry name" value="Protein_kinase_ATP_BS"/>
</dbReference>
<dbReference type="PROSITE" id="PS00107">
    <property type="entry name" value="PROTEIN_KINASE_ATP"/>
    <property type="match status" value="1"/>
</dbReference>
<dbReference type="Proteomes" id="UP000000466">
    <property type="component" value="Chromosome"/>
</dbReference>
<dbReference type="PROSITE" id="PS00108">
    <property type="entry name" value="PROTEIN_KINASE_ST"/>
    <property type="match status" value="1"/>
</dbReference>
<protein>
    <submittedName>
        <fullName evidence="8">Serine/threonine protein kinase</fullName>
    </submittedName>
</protein>
<evidence type="ECO:0000256" key="1">
    <source>
        <dbReference type="ARBA" id="ARBA00022679"/>
    </source>
</evidence>
<feature type="binding site" evidence="5">
    <location>
        <position position="552"/>
    </location>
    <ligand>
        <name>ATP</name>
        <dbReference type="ChEBI" id="CHEBI:30616"/>
    </ligand>
</feature>
<keyword evidence="9" id="KW-1185">Reference proteome</keyword>
<dbReference type="RefSeq" id="WP_015049149.1">
    <property type="nucleotide sequence ID" value="NC_018868.3"/>
</dbReference>
<evidence type="ECO:0000256" key="5">
    <source>
        <dbReference type="PROSITE-ProRule" id="PRU10141"/>
    </source>
</evidence>
<gene>
    <name evidence="8" type="ordered locus">M5M_19380</name>
</gene>
<dbReference type="STRING" id="1117647.M5M_19380"/>
<dbReference type="InterPro" id="IPR008271">
    <property type="entry name" value="Ser/Thr_kinase_AS"/>
</dbReference>
<sequence>MSWSRALGRFLLSSHVVYLLLACAFVVSAHWPVVARGWIDWLDNRTLSLGYSLQAQPQAALSIAVAEVPSATFQAFTREPLQSPLLEGLENLRALHKPFHVFLSAPVWTDQLAGLGNAQALADALATHQAVDADAQAMLGLLEQLARWHRFRTDGSSLWFLPAGLLPEASGEPLDYTPGPLSQPGPLNWLLAVNRLPESALSLGWQMRGYQFVGDGASQPLWWQTHTFQRIQGAPLLLAAQARSLTGLNWQAGTLSASPDWRRPVGASGLIPVDWRLAPTAVDMMAIGRHLDGVDLVLVAEEGDPLPLQVAATANTLLTGHYPIQHRWAWASQPFWPLLLCLLTLPLWRSALLWPALVGSLLLTGLLVASQLFAHVGYGVWLPTGALVLWLWSALGWRLWCAWRGRSEARLERSWTQAWQRLVRENINSGKLAEAEAQLLEATQTRESHWQLPVCMELAQAFEKQRRYDQAEKLYESIVARAGNFQGVTERLQRLKTLSGGGSLESTLIIDEQIINKPVLGRYEIQRELGRGAMGIVYLGRDPKIARMVAIKTLQYKQFDASQLPELKARFFREAEAAGRLSHPNIVSVFDVGEESDLAYIAMDYVPGRALSFYTAPNRLLPVPIVYGLMAKAADALHYAHKHKIVHRDVKPGNLLYDPESGRLKVSDFGIARLVDNSKTRTGDVMGSPLYMSPEQLKGDKVSEAADIYSLGVTMYQLLTGKLPYDGDTLANLTYQILNAKHASVRSHREELPPSATRITNKALQKSPADRFSSAKEMADTLRKSLARDFD</sequence>
<keyword evidence="8" id="KW-0723">Serine/threonine-protein kinase</keyword>
<dbReference type="KEGG" id="saga:M5M_19380"/>
<dbReference type="PROSITE" id="PS51257">
    <property type="entry name" value="PROKAR_LIPOPROTEIN"/>
    <property type="match status" value="1"/>
</dbReference>
<dbReference type="PANTHER" id="PTHR43289">
    <property type="entry name" value="MITOGEN-ACTIVATED PROTEIN KINASE KINASE KINASE 20-RELATED"/>
    <property type="match status" value="1"/>
</dbReference>
<keyword evidence="1" id="KW-0808">Transferase</keyword>
<evidence type="ECO:0000256" key="2">
    <source>
        <dbReference type="ARBA" id="ARBA00022741"/>
    </source>
</evidence>
<dbReference type="Gene3D" id="1.25.40.10">
    <property type="entry name" value="Tetratricopeptide repeat domain"/>
    <property type="match status" value="1"/>
</dbReference>
<evidence type="ECO:0000256" key="3">
    <source>
        <dbReference type="ARBA" id="ARBA00022777"/>
    </source>
</evidence>
<dbReference type="AlphaFoldDB" id="K4KS54"/>
<dbReference type="InterPro" id="IPR011009">
    <property type="entry name" value="Kinase-like_dom_sf"/>
</dbReference>
<feature type="transmembrane region" description="Helical" evidence="6">
    <location>
        <begin position="380"/>
        <end position="400"/>
    </location>
</feature>
<evidence type="ECO:0000313" key="9">
    <source>
        <dbReference type="Proteomes" id="UP000000466"/>
    </source>
</evidence>
<dbReference type="HOGENOM" id="CLU_354841_0_0_6"/>
<proteinExistence type="predicted"/>
<keyword evidence="4 5" id="KW-0067">ATP-binding</keyword>
<dbReference type="Gene3D" id="3.30.200.20">
    <property type="entry name" value="Phosphorylase Kinase, domain 1"/>
    <property type="match status" value="1"/>
</dbReference>
<dbReference type="Gene3D" id="1.10.510.10">
    <property type="entry name" value="Transferase(Phosphotransferase) domain 1"/>
    <property type="match status" value="1"/>
</dbReference>
<evidence type="ECO:0000256" key="6">
    <source>
        <dbReference type="SAM" id="Phobius"/>
    </source>
</evidence>
<feature type="transmembrane region" description="Helical" evidence="6">
    <location>
        <begin position="352"/>
        <end position="374"/>
    </location>
</feature>
<reference evidence="8 9" key="1">
    <citation type="journal article" date="2013" name="Genome Announc.">
        <title>Complete genome sequence of Simiduia agarivorans SA1(T), a marine bacterium able to degrade a variety of polysaccharides.</title>
        <authorList>
            <person name="Lin S.Y."/>
            <person name="Shieh W.Y."/>
            <person name="Chen J.S."/>
            <person name="Tang S.L."/>
        </authorList>
    </citation>
    <scope>NUCLEOTIDE SEQUENCE [LARGE SCALE GENOMIC DNA]</scope>
    <source>
        <strain evidence="9">DSM 21679 / JCM 13881 / BCRC 17597 / SA1</strain>
    </source>
</reference>
<accession>K4KS54</accession>
<dbReference type="SMART" id="SM00220">
    <property type="entry name" value="S_TKc"/>
    <property type="match status" value="1"/>
</dbReference>
<dbReference type="eggNOG" id="COG0515">
    <property type="taxonomic scope" value="Bacteria"/>
</dbReference>
<evidence type="ECO:0000313" key="8">
    <source>
        <dbReference type="EMBL" id="AFV00999.1"/>
    </source>
</evidence>
<evidence type="ECO:0000259" key="7">
    <source>
        <dbReference type="PROSITE" id="PS50011"/>
    </source>
</evidence>
<dbReference type="InterPro" id="IPR000719">
    <property type="entry name" value="Prot_kinase_dom"/>
</dbReference>
<dbReference type="InterPro" id="IPR011990">
    <property type="entry name" value="TPR-like_helical_dom_sf"/>
</dbReference>
<keyword evidence="2 5" id="KW-0547">Nucleotide-binding</keyword>
<dbReference type="PANTHER" id="PTHR43289:SF6">
    <property type="entry name" value="SERINE_THREONINE-PROTEIN KINASE NEKL-3"/>
    <property type="match status" value="1"/>
</dbReference>
<keyword evidence="3 8" id="KW-0418">Kinase</keyword>
<dbReference type="EMBL" id="CP003746">
    <property type="protein sequence ID" value="AFV00999.1"/>
    <property type="molecule type" value="Genomic_DNA"/>
</dbReference>
<keyword evidence="6" id="KW-1133">Transmembrane helix</keyword>
<dbReference type="Pfam" id="PF00069">
    <property type="entry name" value="Pkinase"/>
    <property type="match status" value="1"/>
</dbReference>